<evidence type="ECO:0000256" key="1">
    <source>
        <dbReference type="SAM" id="MobiDB-lite"/>
    </source>
</evidence>
<name>A0A067MIP3_BOTB1</name>
<accession>A0A067MIP3</accession>
<dbReference type="AlphaFoldDB" id="A0A067MIP3"/>
<reference evidence="3" key="1">
    <citation type="journal article" date="2014" name="Proc. Natl. Acad. Sci. U.S.A.">
        <title>Extensive sampling of basidiomycete genomes demonstrates inadequacy of the white-rot/brown-rot paradigm for wood decay fungi.</title>
        <authorList>
            <person name="Riley R."/>
            <person name="Salamov A.A."/>
            <person name="Brown D.W."/>
            <person name="Nagy L.G."/>
            <person name="Floudas D."/>
            <person name="Held B.W."/>
            <person name="Levasseur A."/>
            <person name="Lombard V."/>
            <person name="Morin E."/>
            <person name="Otillar R."/>
            <person name="Lindquist E.A."/>
            <person name="Sun H."/>
            <person name="LaButti K.M."/>
            <person name="Schmutz J."/>
            <person name="Jabbour D."/>
            <person name="Luo H."/>
            <person name="Baker S.E."/>
            <person name="Pisabarro A.G."/>
            <person name="Walton J.D."/>
            <person name="Blanchette R.A."/>
            <person name="Henrissat B."/>
            <person name="Martin F."/>
            <person name="Cullen D."/>
            <person name="Hibbett D.S."/>
            <person name="Grigoriev I.V."/>
        </authorList>
    </citation>
    <scope>NUCLEOTIDE SEQUENCE [LARGE SCALE GENOMIC DNA]</scope>
    <source>
        <strain evidence="3">FD-172 SS1</strain>
    </source>
</reference>
<evidence type="ECO:0000313" key="2">
    <source>
        <dbReference type="EMBL" id="KDQ11752.1"/>
    </source>
</evidence>
<feature type="region of interest" description="Disordered" evidence="1">
    <location>
        <begin position="118"/>
        <end position="140"/>
    </location>
</feature>
<feature type="region of interest" description="Disordered" evidence="1">
    <location>
        <begin position="152"/>
        <end position="217"/>
    </location>
</feature>
<evidence type="ECO:0000313" key="3">
    <source>
        <dbReference type="Proteomes" id="UP000027195"/>
    </source>
</evidence>
<dbReference type="Proteomes" id="UP000027195">
    <property type="component" value="Unassembled WGS sequence"/>
</dbReference>
<dbReference type="InParanoid" id="A0A067MIP3"/>
<keyword evidence="3" id="KW-1185">Reference proteome</keyword>
<dbReference type="HOGENOM" id="CLU_737679_0_0_1"/>
<proteinExistence type="predicted"/>
<organism evidence="2 3">
    <name type="scientific">Botryobasidium botryosum (strain FD-172 SS1)</name>
    <dbReference type="NCBI Taxonomy" id="930990"/>
    <lineage>
        <taxon>Eukaryota</taxon>
        <taxon>Fungi</taxon>
        <taxon>Dikarya</taxon>
        <taxon>Basidiomycota</taxon>
        <taxon>Agaricomycotina</taxon>
        <taxon>Agaricomycetes</taxon>
        <taxon>Cantharellales</taxon>
        <taxon>Botryobasidiaceae</taxon>
        <taxon>Botryobasidium</taxon>
    </lineage>
</organism>
<sequence>MEAEANLIRGIQAAAQLEDQINAVESVKRANAAHPSTAASTMVTPTTTAMQAHGDAGLEESQHSATLVSNKEDYAADPNYESNEEVYYDSDSNSYGEIIDCSEPTHVRMARLEKELAELRGTATPSPSVKGKGVDAKISPKKKFDLRAEIMAKRRSKDQSSIEIASESARHSKKQANEESSANAKGKVARTGSPKDASVAPTHPALRTSPLPAVGKPHAASKLISPAWVHAATKLASLNSVQGGGSCSMEGKQGGSSRATTLMLVQIQPIPTTPIGLDTSTRSPSTAAGVLGAIIATGSRGQPTMADLPIRAQDIFKSDFLLSYFDFLGSRTRPFDMSENCLVVEQQFIWDTFLESFPVKIIPLSGLHPEHLRTP</sequence>
<dbReference type="EMBL" id="KL198055">
    <property type="protein sequence ID" value="KDQ11752.1"/>
    <property type="molecule type" value="Genomic_DNA"/>
</dbReference>
<protein>
    <submittedName>
        <fullName evidence="2">Uncharacterized protein</fullName>
    </submittedName>
</protein>
<gene>
    <name evidence="2" type="ORF">BOTBODRAFT_176945</name>
</gene>